<feature type="region of interest" description="Disordered" evidence="1">
    <location>
        <begin position="333"/>
        <end position="372"/>
    </location>
</feature>
<name>A0ABR3FB84_9AGAR</name>
<accession>A0ABR3FB84</accession>
<sequence length="372" mass="40117">MPPCTARTSTASSAPSGIPFWDGDAFVKDIQQAIQDCLNTINLLPRTGKSALMRVLNKLSQPLVADQVAAHDSALNTFKAAVDWLTLQYQGLEIAAPEGHGKLVIFKDIIQKRQNVLKVAARDNYPNCKRPRARAAPKSKTYIDGDDESDFEIIEKVPKKAPEAEAPSSGLKASIHAPDEAEENTAKGKTAAKKTPVARASTVTIPYSAVPGMDTSSGPYLKALFILSKAASKLPLFKKAHIEVPMSNTAQELPNESVERLVEAQQVAHFTSLVPFLNMETLEANTLLSIANFLKMELATLAHAVQYYSGQYQYVHRQLEDATHHHLAKMRIGGDSEASEGGPTPMNQDAPSEDVPHASGSNVTLDAASPSA</sequence>
<gene>
    <name evidence="2" type="ORF">V5O48_009652</name>
</gene>
<evidence type="ECO:0000256" key="1">
    <source>
        <dbReference type="SAM" id="MobiDB-lite"/>
    </source>
</evidence>
<dbReference type="Proteomes" id="UP001465976">
    <property type="component" value="Unassembled WGS sequence"/>
</dbReference>
<feature type="region of interest" description="Disordered" evidence="1">
    <location>
        <begin position="159"/>
        <end position="194"/>
    </location>
</feature>
<comment type="caution">
    <text evidence="2">The sequence shown here is derived from an EMBL/GenBank/DDBJ whole genome shotgun (WGS) entry which is preliminary data.</text>
</comment>
<proteinExistence type="predicted"/>
<dbReference type="EMBL" id="JBAHYK010000645">
    <property type="protein sequence ID" value="KAL0572306.1"/>
    <property type="molecule type" value="Genomic_DNA"/>
</dbReference>
<reference evidence="2 3" key="1">
    <citation type="submission" date="2024-02" db="EMBL/GenBank/DDBJ databases">
        <title>A draft genome for the cacao thread blight pathogen Marasmius crinis-equi.</title>
        <authorList>
            <person name="Cohen S.P."/>
            <person name="Baruah I.K."/>
            <person name="Amoako-Attah I."/>
            <person name="Bukari Y."/>
            <person name="Meinhardt L.W."/>
            <person name="Bailey B.A."/>
        </authorList>
    </citation>
    <scope>NUCLEOTIDE SEQUENCE [LARGE SCALE GENOMIC DNA]</scope>
    <source>
        <strain evidence="2 3">GH-76</strain>
    </source>
</reference>
<organism evidence="2 3">
    <name type="scientific">Marasmius crinis-equi</name>
    <dbReference type="NCBI Taxonomy" id="585013"/>
    <lineage>
        <taxon>Eukaryota</taxon>
        <taxon>Fungi</taxon>
        <taxon>Dikarya</taxon>
        <taxon>Basidiomycota</taxon>
        <taxon>Agaricomycotina</taxon>
        <taxon>Agaricomycetes</taxon>
        <taxon>Agaricomycetidae</taxon>
        <taxon>Agaricales</taxon>
        <taxon>Marasmiineae</taxon>
        <taxon>Marasmiaceae</taxon>
        <taxon>Marasmius</taxon>
    </lineage>
</organism>
<protein>
    <submittedName>
        <fullName evidence="2">Uncharacterized protein</fullName>
    </submittedName>
</protein>
<keyword evidence="3" id="KW-1185">Reference proteome</keyword>
<feature type="compositionally biased region" description="Polar residues" evidence="1">
    <location>
        <begin position="359"/>
        <end position="372"/>
    </location>
</feature>
<evidence type="ECO:0000313" key="2">
    <source>
        <dbReference type="EMBL" id="KAL0572306.1"/>
    </source>
</evidence>
<evidence type="ECO:0000313" key="3">
    <source>
        <dbReference type="Proteomes" id="UP001465976"/>
    </source>
</evidence>